<reference evidence="8 9" key="1">
    <citation type="submission" date="2019-09" db="EMBL/GenBank/DDBJ databases">
        <title>Bird 10,000 Genomes (B10K) Project - Family phase.</title>
        <authorList>
            <person name="Zhang G."/>
        </authorList>
    </citation>
    <scope>NUCLEOTIDE SEQUENCE [LARGE SCALE GENOMIC DNA]</scope>
    <source>
        <strain evidence="8">B10K-MSB-42743</strain>
        <tissue evidence="8">Heart</tissue>
    </source>
</reference>
<dbReference type="InterPro" id="IPR024041">
    <property type="entry name" value="NH4_transpt_AmtB-like_dom"/>
</dbReference>
<feature type="transmembrane region" description="Helical" evidence="6">
    <location>
        <begin position="227"/>
        <end position="248"/>
    </location>
</feature>
<dbReference type="OrthoDB" id="534912at2759"/>
<comment type="caution">
    <text evidence="8">The sequence shown here is derived from an EMBL/GenBank/DDBJ whole genome shotgun (WGS) entry which is preliminary data.</text>
</comment>
<feature type="transmembrane region" description="Helical" evidence="6">
    <location>
        <begin position="196"/>
        <end position="215"/>
    </location>
</feature>
<gene>
    <name evidence="8" type="primary">Rhag_1</name>
    <name evidence="8" type="ORF">CRYSOU_R03820</name>
</gene>
<evidence type="ECO:0000256" key="1">
    <source>
        <dbReference type="ARBA" id="ARBA00004141"/>
    </source>
</evidence>
<feature type="transmembrane region" description="Helical" evidence="6">
    <location>
        <begin position="12"/>
        <end position="37"/>
    </location>
</feature>
<feature type="transmembrane region" description="Helical" evidence="6">
    <location>
        <begin position="318"/>
        <end position="338"/>
    </location>
</feature>
<evidence type="ECO:0000256" key="6">
    <source>
        <dbReference type="SAM" id="Phobius"/>
    </source>
</evidence>
<dbReference type="Gene3D" id="1.10.3430.10">
    <property type="entry name" value="Ammonium transporter AmtB like domains"/>
    <property type="match status" value="1"/>
</dbReference>
<feature type="transmembrane region" description="Helical" evidence="6">
    <location>
        <begin position="105"/>
        <end position="126"/>
    </location>
</feature>
<feature type="transmembrane region" description="Helical" evidence="6">
    <location>
        <begin position="162"/>
        <end position="184"/>
    </location>
</feature>
<protein>
    <submittedName>
        <fullName evidence="8">RHAG protein</fullName>
    </submittedName>
</protein>
<dbReference type="GO" id="GO:0097272">
    <property type="term" value="P:ammonium homeostasis"/>
    <property type="evidence" value="ECO:0007669"/>
    <property type="project" value="TreeGrafter"/>
</dbReference>
<dbReference type="GO" id="GO:0008519">
    <property type="term" value="F:ammonium channel activity"/>
    <property type="evidence" value="ECO:0007669"/>
    <property type="project" value="InterPro"/>
</dbReference>
<accession>A0A7K4KY34</accession>
<name>A0A7K4KY34_9AVES</name>
<dbReference type="EMBL" id="VWPX01020303">
    <property type="protein sequence ID" value="NWI21340.1"/>
    <property type="molecule type" value="Genomic_DNA"/>
</dbReference>
<feature type="transmembrane region" description="Helical" evidence="6">
    <location>
        <begin position="280"/>
        <end position="298"/>
    </location>
</feature>
<evidence type="ECO:0000256" key="3">
    <source>
        <dbReference type="ARBA" id="ARBA00022692"/>
    </source>
</evidence>
<comment type="subcellular location">
    <subcellularLocation>
        <location evidence="1">Membrane</location>
        <topology evidence="1">Multi-pass membrane protein</topology>
    </subcellularLocation>
</comment>
<comment type="similarity">
    <text evidence="2">Belongs to the ammonium transporter (TC 2.A.49) family. Rh subfamily.</text>
</comment>
<organism evidence="8 9">
    <name type="scientific">Crypturellus soui</name>
    <dbReference type="NCBI Taxonomy" id="458187"/>
    <lineage>
        <taxon>Eukaryota</taxon>
        <taxon>Metazoa</taxon>
        <taxon>Chordata</taxon>
        <taxon>Craniata</taxon>
        <taxon>Vertebrata</taxon>
        <taxon>Euteleostomi</taxon>
        <taxon>Archelosauria</taxon>
        <taxon>Archosauria</taxon>
        <taxon>Dinosauria</taxon>
        <taxon>Saurischia</taxon>
        <taxon>Theropoda</taxon>
        <taxon>Coelurosauria</taxon>
        <taxon>Aves</taxon>
        <taxon>Palaeognathae</taxon>
        <taxon>Tinamiformes</taxon>
        <taxon>Tinamidae</taxon>
        <taxon>Crypturellus</taxon>
    </lineage>
</organism>
<keyword evidence="3 6" id="KW-0812">Transmembrane</keyword>
<keyword evidence="9" id="KW-1185">Reference proteome</keyword>
<dbReference type="PANTHER" id="PTHR11730">
    <property type="entry name" value="AMMONIUM TRANSPORTER"/>
    <property type="match status" value="1"/>
</dbReference>
<feature type="domain" description="Ammonium transporter AmtB-like" evidence="7">
    <location>
        <begin position="44"/>
        <end position="336"/>
    </location>
</feature>
<proteinExistence type="inferred from homology"/>
<dbReference type="AlphaFoldDB" id="A0A7K4KY34"/>
<dbReference type="Proteomes" id="UP000545332">
    <property type="component" value="Unassembled WGS sequence"/>
</dbReference>
<sequence length="339" mass="37113">MPSKYRDFRNSVPWLIVFWEVVFIILFYYLFSVVGLITPDFFNPAFQDVSHMVIFGLGFFLSFPKRYGLSGIGFNLLIVALGVQWSVLVEGFTCSGIFFSSFFSYSIMKAAVSVTAVVISFAAILGKANPVQLVVMTIVEIAAFHLSRWVNKMYLQITDFASMMHVHLFGAYFGLAVSSSFPVLQPGFEKSASSPRSSLLSVLGTLFLWVFWPSFNSVLAVERKNDIIYSTYFALAVSAVTAFALSVLTTEDGKLSMAHIHRATLAGGVTLGCAADSIQYPWIAMILGLLASVIAVLGSHFLQRSLPSTIKINDVSGVHFTFGLPAVLGALACIILRVI</sequence>
<dbReference type="InterPro" id="IPR029020">
    <property type="entry name" value="Ammonium/urea_transptr"/>
</dbReference>
<keyword evidence="5 6" id="KW-0472">Membrane</keyword>
<dbReference type="SUPFAM" id="SSF111352">
    <property type="entry name" value="Ammonium transporter"/>
    <property type="match status" value="1"/>
</dbReference>
<evidence type="ECO:0000259" key="7">
    <source>
        <dbReference type="Pfam" id="PF00909"/>
    </source>
</evidence>
<feature type="non-terminal residue" evidence="8">
    <location>
        <position position="1"/>
    </location>
</feature>
<feature type="non-terminal residue" evidence="8">
    <location>
        <position position="339"/>
    </location>
</feature>
<dbReference type="GO" id="GO:0005886">
    <property type="term" value="C:plasma membrane"/>
    <property type="evidence" value="ECO:0007669"/>
    <property type="project" value="InterPro"/>
</dbReference>
<dbReference type="Pfam" id="PF00909">
    <property type="entry name" value="Ammonium_transp"/>
    <property type="match status" value="1"/>
</dbReference>
<dbReference type="PRINTS" id="PR00342">
    <property type="entry name" value="RHESUSRHD"/>
</dbReference>
<keyword evidence="4 6" id="KW-1133">Transmembrane helix</keyword>
<evidence type="ECO:0000313" key="9">
    <source>
        <dbReference type="Proteomes" id="UP000545332"/>
    </source>
</evidence>
<evidence type="ECO:0000256" key="2">
    <source>
        <dbReference type="ARBA" id="ARBA00011036"/>
    </source>
</evidence>
<evidence type="ECO:0000256" key="5">
    <source>
        <dbReference type="ARBA" id="ARBA00023136"/>
    </source>
</evidence>
<feature type="transmembrane region" description="Helical" evidence="6">
    <location>
        <begin position="133"/>
        <end position="150"/>
    </location>
</feature>
<dbReference type="InterPro" id="IPR002229">
    <property type="entry name" value="RhesusRHD"/>
</dbReference>
<evidence type="ECO:0000256" key="4">
    <source>
        <dbReference type="ARBA" id="ARBA00022989"/>
    </source>
</evidence>
<feature type="transmembrane region" description="Helical" evidence="6">
    <location>
        <begin position="76"/>
        <end position="99"/>
    </location>
</feature>
<evidence type="ECO:0000313" key="8">
    <source>
        <dbReference type="EMBL" id="NWI21340.1"/>
    </source>
</evidence>
<dbReference type="PANTHER" id="PTHR11730:SF43">
    <property type="entry name" value="BLOOD GROUP RH(CE) POLYPEPTIDE-RELATED"/>
    <property type="match status" value="1"/>
</dbReference>